<dbReference type="PATRIC" id="fig|1114963.3.peg.4974"/>
<organism evidence="4 5">
    <name type="scientific">Novosphingobium barchaimii LL02</name>
    <dbReference type="NCBI Taxonomy" id="1114963"/>
    <lineage>
        <taxon>Bacteria</taxon>
        <taxon>Pseudomonadati</taxon>
        <taxon>Pseudomonadota</taxon>
        <taxon>Alphaproteobacteria</taxon>
        <taxon>Sphingomonadales</taxon>
        <taxon>Sphingomonadaceae</taxon>
        <taxon>Novosphingobium</taxon>
    </lineage>
</organism>
<evidence type="ECO:0000256" key="1">
    <source>
        <dbReference type="ARBA" id="ARBA00023125"/>
    </source>
</evidence>
<dbReference type="AlphaFoldDB" id="A0A0J7XHG8"/>
<feature type="domain" description="HTH tetR-type" evidence="3">
    <location>
        <begin position="19"/>
        <end position="79"/>
    </location>
</feature>
<dbReference type="Proteomes" id="UP000052268">
    <property type="component" value="Unassembled WGS sequence"/>
</dbReference>
<dbReference type="Pfam" id="PF00440">
    <property type="entry name" value="TetR_N"/>
    <property type="match status" value="1"/>
</dbReference>
<name>A0A0J7XHG8_9SPHN</name>
<protein>
    <recommendedName>
        <fullName evidence="3">HTH tetR-type domain-containing protein</fullName>
    </recommendedName>
</protein>
<feature type="DNA-binding region" description="H-T-H motif" evidence="2">
    <location>
        <begin position="42"/>
        <end position="61"/>
    </location>
</feature>
<dbReference type="EMBL" id="JACU01000017">
    <property type="protein sequence ID" value="KMS50588.1"/>
    <property type="molecule type" value="Genomic_DNA"/>
</dbReference>
<dbReference type="PROSITE" id="PS50977">
    <property type="entry name" value="HTH_TETR_2"/>
    <property type="match status" value="1"/>
</dbReference>
<keyword evidence="5" id="KW-1185">Reference proteome</keyword>
<evidence type="ECO:0000313" key="4">
    <source>
        <dbReference type="EMBL" id="KMS50588.1"/>
    </source>
</evidence>
<accession>A0A0J7XHG8</accession>
<dbReference type="InterPro" id="IPR001647">
    <property type="entry name" value="HTH_TetR"/>
</dbReference>
<dbReference type="PANTHER" id="PTHR43479">
    <property type="entry name" value="ACREF/ENVCD OPERON REPRESSOR-RELATED"/>
    <property type="match status" value="1"/>
</dbReference>
<dbReference type="InterPro" id="IPR009057">
    <property type="entry name" value="Homeodomain-like_sf"/>
</dbReference>
<evidence type="ECO:0000313" key="5">
    <source>
        <dbReference type="Proteomes" id="UP000052268"/>
    </source>
</evidence>
<dbReference type="GO" id="GO:0003677">
    <property type="term" value="F:DNA binding"/>
    <property type="evidence" value="ECO:0007669"/>
    <property type="project" value="UniProtKB-UniRule"/>
</dbReference>
<gene>
    <name evidence="4" type="ORF">V474_06610</name>
</gene>
<reference evidence="4 5" key="1">
    <citation type="journal article" date="2015" name="G3 (Bethesda)">
        <title>Insights into Ongoing Evolution of the Hexachlorocyclohexane Catabolic Pathway from Comparative Genomics of Ten Sphingomonadaceae Strains.</title>
        <authorList>
            <person name="Pearce S.L."/>
            <person name="Oakeshott J.G."/>
            <person name="Pandey G."/>
        </authorList>
    </citation>
    <scope>NUCLEOTIDE SEQUENCE [LARGE SCALE GENOMIC DNA]</scope>
    <source>
        <strain evidence="4 5">LL02</strain>
    </source>
</reference>
<dbReference type="SUPFAM" id="SSF46689">
    <property type="entry name" value="Homeodomain-like"/>
    <property type="match status" value="1"/>
</dbReference>
<proteinExistence type="predicted"/>
<comment type="caution">
    <text evidence="4">The sequence shown here is derived from an EMBL/GenBank/DDBJ whole genome shotgun (WGS) entry which is preliminary data.</text>
</comment>
<dbReference type="InterPro" id="IPR050624">
    <property type="entry name" value="HTH-type_Tx_Regulator"/>
</dbReference>
<evidence type="ECO:0000256" key="2">
    <source>
        <dbReference type="PROSITE-ProRule" id="PRU00335"/>
    </source>
</evidence>
<dbReference type="PANTHER" id="PTHR43479:SF11">
    <property type="entry name" value="ACREF_ENVCD OPERON REPRESSOR-RELATED"/>
    <property type="match status" value="1"/>
</dbReference>
<evidence type="ECO:0000259" key="3">
    <source>
        <dbReference type="PROSITE" id="PS50977"/>
    </source>
</evidence>
<dbReference type="Gene3D" id="1.10.357.10">
    <property type="entry name" value="Tetracycline Repressor, domain 2"/>
    <property type="match status" value="1"/>
</dbReference>
<dbReference type="PRINTS" id="PR00455">
    <property type="entry name" value="HTHTETR"/>
</dbReference>
<keyword evidence="1 2" id="KW-0238">DNA-binding</keyword>
<sequence length="240" mass="27057">MGGAGSRSPGRPRQDGRAALTKVDILAAAIPIFATAGYAGASIRDICSAIGAHPSSVFHHFANKEELFSVCYDYVASPYIDLYETIEKTILDPEKAMVVSVYIDSGAVIAEEENYRMLFSLSDIKSEKFPSISKTREKMDNHYKYIYEIGNSCTVFFDYPPEFVSQFISTIVESSLYSYGSDIVKRSRSDAYHITRFCAHALFSKKRSESDLHDFIKETLNAYAIDFDPIEWRRRSQALL</sequence>